<gene>
    <name evidence="1" type="ORF">L798_01118</name>
</gene>
<dbReference type="EMBL" id="KK853261">
    <property type="protein sequence ID" value="KDR09219.1"/>
    <property type="molecule type" value="Genomic_DNA"/>
</dbReference>
<dbReference type="Proteomes" id="UP000027135">
    <property type="component" value="Unassembled WGS sequence"/>
</dbReference>
<dbReference type="OMA" id="CISICTD"/>
<dbReference type="PANTHER" id="PTHR45913">
    <property type="entry name" value="EPM2A-INTERACTING PROTEIN 1"/>
    <property type="match status" value="1"/>
</dbReference>
<keyword evidence="2" id="KW-1185">Reference proteome</keyword>
<dbReference type="AlphaFoldDB" id="A0A067QU62"/>
<dbReference type="PANTHER" id="PTHR45913:SF19">
    <property type="entry name" value="LOW QUALITY PROTEIN: ZINC FINGER BED DOMAIN-CONTAINING PROTEIN 5-LIKE"/>
    <property type="match status" value="1"/>
</dbReference>
<evidence type="ECO:0000313" key="1">
    <source>
        <dbReference type="EMBL" id="KDR09219.1"/>
    </source>
</evidence>
<accession>A0A067QU62</accession>
<dbReference type="InParanoid" id="A0A067QU62"/>
<organism evidence="1 2">
    <name type="scientific">Zootermopsis nevadensis</name>
    <name type="common">Dampwood termite</name>
    <dbReference type="NCBI Taxonomy" id="136037"/>
    <lineage>
        <taxon>Eukaryota</taxon>
        <taxon>Metazoa</taxon>
        <taxon>Ecdysozoa</taxon>
        <taxon>Arthropoda</taxon>
        <taxon>Hexapoda</taxon>
        <taxon>Insecta</taxon>
        <taxon>Pterygota</taxon>
        <taxon>Neoptera</taxon>
        <taxon>Polyneoptera</taxon>
        <taxon>Dictyoptera</taxon>
        <taxon>Blattodea</taxon>
        <taxon>Blattoidea</taxon>
        <taxon>Termitoidae</taxon>
        <taxon>Termopsidae</taxon>
        <taxon>Zootermopsis</taxon>
    </lineage>
</organism>
<evidence type="ECO:0000313" key="2">
    <source>
        <dbReference type="Proteomes" id="UP000027135"/>
    </source>
</evidence>
<name>A0A067QU62_ZOONE</name>
<protein>
    <submittedName>
        <fullName evidence="1">Zinc finger MYM-type protein 6</fullName>
    </submittedName>
</protein>
<sequence length="106" mass="11776">MAQDVVEQITENIKIDKIFAIEIDESMDVSNEAKLLVYIQYFDVKKGVIADEILGCKQLPDHTKGEDISKILDSFIRLELDLQWESCVSVSTDGAASMSGQKSGHV</sequence>
<reference evidence="1 2" key="1">
    <citation type="journal article" date="2014" name="Nat. Commun.">
        <title>Molecular traces of alternative social organization in a termite genome.</title>
        <authorList>
            <person name="Terrapon N."/>
            <person name="Li C."/>
            <person name="Robertson H.M."/>
            <person name="Ji L."/>
            <person name="Meng X."/>
            <person name="Booth W."/>
            <person name="Chen Z."/>
            <person name="Childers C.P."/>
            <person name="Glastad K.M."/>
            <person name="Gokhale K."/>
            <person name="Gowin J."/>
            <person name="Gronenberg W."/>
            <person name="Hermansen R.A."/>
            <person name="Hu H."/>
            <person name="Hunt B.G."/>
            <person name="Huylmans A.K."/>
            <person name="Khalil S.M."/>
            <person name="Mitchell R.D."/>
            <person name="Munoz-Torres M.C."/>
            <person name="Mustard J.A."/>
            <person name="Pan H."/>
            <person name="Reese J.T."/>
            <person name="Scharf M.E."/>
            <person name="Sun F."/>
            <person name="Vogel H."/>
            <person name="Xiao J."/>
            <person name="Yang W."/>
            <person name="Yang Z."/>
            <person name="Yang Z."/>
            <person name="Zhou J."/>
            <person name="Zhu J."/>
            <person name="Brent C.S."/>
            <person name="Elsik C.G."/>
            <person name="Goodisman M.A."/>
            <person name="Liberles D.A."/>
            <person name="Roe R.M."/>
            <person name="Vargo E.L."/>
            <person name="Vilcinskas A."/>
            <person name="Wang J."/>
            <person name="Bornberg-Bauer E."/>
            <person name="Korb J."/>
            <person name="Zhang G."/>
            <person name="Liebig J."/>
        </authorList>
    </citation>
    <scope>NUCLEOTIDE SEQUENCE [LARGE SCALE GENOMIC DNA]</scope>
    <source>
        <tissue evidence="1">Whole organism</tissue>
    </source>
</reference>
<proteinExistence type="predicted"/>